<dbReference type="Proteomes" id="UP000194000">
    <property type="component" value="Unassembled WGS sequence"/>
</dbReference>
<keyword evidence="3" id="KW-1185">Reference proteome</keyword>
<sequence length="127" mass="14177">MSWLLVAFIPGLLMLATFGLSRLEASLANDTLTARDVTEFLDQAEPVDMRTLAREGLPEALECLHRRRTEEVADEAAHSAHRLEPPVDPFLTAAIISAAEQADWATPRPRHSRENRQFGAPRHANRV</sequence>
<gene>
    <name evidence="2" type="ORF">AWC06_03565</name>
</gene>
<evidence type="ECO:0000256" key="1">
    <source>
        <dbReference type="SAM" id="MobiDB-lite"/>
    </source>
</evidence>
<comment type="caution">
    <text evidence="2">The sequence shown here is derived from an EMBL/GenBank/DDBJ whole genome shotgun (WGS) entry which is preliminary data.</text>
</comment>
<name>A0A1X1UHP5_9MYCO</name>
<dbReference type="EMBL" id="LQOW01000033">
    <property type="protein sequence ID" value="ORV56355.1"/>
    <property type="molecule type" value="Genomic_DNA"/>
</dbReference>
<dbReference type="STRING" id="1260918.AWC06_03565"/>
<evidence type="ECO:0000313" key="2">
    <source>
        <dbReference type="EMBL" id="ORV56355.1"/>
    </source>
</evidence>
<feature type="region of interest" description="Disordered" evidence="1">
    <location>
        <begin position="102"/>
        <end position="127"/>
    </location>
</feature>
<reference evidence="2 3" key="1">
    <citation type="submission" date="2016-01" db="EMBL/GenBank/DDBJ databases">
        <title>The new phylogeny of the genus Mycobacterium.</title>
        <authorList>
            <person name="Tarcisio F."/>
            <person name="Conor M."/>
            <person name="Antonella G."/>
            <person name="Elisabetta G."/>
            <person name="Giulia F.S."/>
            <person name="Sara T."/>
            <person name="Anna F."/>
            <person name="Clotilde B."/>
            <person name="Roberto B."/>
            <person name="Veronica D.S."/>
            <person name="Fabio R."/>
            <person name="Monica P."/>
            <person name="Olivier J."/>
            <person name="Enrico T."/>
            <person name="Nicola S."/>
        </authorList>
    </citation>
    <scope>NUCLEOTIDE SEQUENCE [LARGE SCALE GENOMIC DNA]</scope>
    <source>
        <strain evidence="2 3">DSM 45731</strain>
    </source>
</reference>
<evidence type="ECO:0000313" key="3">
    <source>
        <dbReference type="Proteomes" id="UP000194000"/>
    </source>
</evidence>
<dbReference type="OrthoDB" id="4750196at2"/>
<proteinExistence type="predicted"/>
<dbReference type="AlphaFoldDB" id="A0A1X1UHP5"/>
<protein>
    <submittedName>
        <fullName evidence="2">Uncharacterized protein</fullName>
    </submittedName>
</protein>
<organism evidence="2 3">
    <name type="scientific">Mycobacterium fragae</name>
    <dbReference type="NCBI Taxonomy" id="1260918"/>
    <lineage>
        <taxon>Bacteria</taxon>
        <taxon>Bacillati</taxon>
        <taxon>Actinomycetota</taxon>
        <taxon>Actinomycetes</taxon>
        <taxon>Mycobacteriales</taxon>
        <taxon>Mycobacteriaceae</taxon>
        <taxon>Mycobacterium</taxon>
    </lineage>
</organism>
<accession>A0A1X1UHP5</accession>